<comment type="caution">
    <text evidence="2">The sequence shown here is derived from an EMBL/GenBank/DDBJ whole genome shotgun (WGS) entry which is preliminary data.</text>
</comment>
<gene>
    <name evidence="2" type="ORF">DWW02_14300</name>
</gene>
<dbReference type="Pfam" id="PF05893">
    <property type="entry name" value="LuxC"/>
    <property type="match status" value="1"/>
</dbReference>
<dbReference type="GO" id="GO:0008218">
    <property type="term" value="P:bioluminescence"/>
    <property type="evidence" value="ECO:0007669"/>
    <property type="project" value="InterPro"/>
</dbReference>
<organism evidence="2 3">
    <name type="scientific">Enterocloster bolteae</name>
    <dbReference type="NCBI Taxonomy" id="208479"/>
    <lineage>
        <taxon>Bacteria</taxon>
        <taxon>Bacillati</taxon>
        <taxon>Bacillota</taxon>
        <taxon>Clostridia</taxon>
        <taxon>Lachnospirales</taxon>
        <taxon>Lachnospiraceae</taxon>
        <taxon>Enterocloster</taxon>
    </lineage>
</organism>
<evidence type="ECO:0000313" key="3">
    <source>
        <dbReference type="Proteomes" id="UP000284543"/>
    </source>
</evidence>
<protein>
    <submittedName>
        <fullName evidence="2">Acyl-CoA reductase</fullName>
    </submittedName>
</protein>
<dbReference type="InterPro" id="IPR016161">
    <property type="entry name" value="Ald_DH/histidinol_DH"/>
</dbReference>
<keyword evidence="1" id="KW-0521">NADP</keyword>
<name>A0A412Z6B6_9FIRM</name>
<dbReference type="EMBL" id="QRZM01000005">
    <property type="protein sequence ID" value="RGV75471.1"/>
    <property type="molecule type" value="Genomic_DNA"/>
</dbReference>
<accession>A0A412Z6B6</accession>
<evidence type="ECO:0000256" key="1">
    <source>
        <dbReference type="ARBA" id="ARBA00022857"/>
    </source>
</evidence>
<dbReference type="GO" id="GO:0003995">
    <property type="term" value="F:acyl-CoA dehydrogenase activity"/>
    <property type="evidence" value="ECO:0007669"/>
    <property type="project" value="InterPro"/>
</dbReference>
<dbReference type="AlphaFoldDB" id="A0A412Z6B6"/>
<dbReference type="InterPro" id="IPR008670">
    <property type="entry name" value="CoA_reduct_LuxC"/>
</dbReference>
<reference evidence="2 3" key="1">
    <citation type="submission" date="2018-08" db="EMBL/GenBank/DDBJ databases">
        <title>A genome reference for cultivated species of the human gut microbiota.</title>
        <authorList>
            <person name="Zou Y."/>
            <person name="Xue W."/>
            <person name="Luo G."/>
        </authorList>
    </citation>
    <scope>NUCLEOTIDE SEQUENCE [LARGE SCALE GENOMIC DNA]</scope>
    <source>
        <strain evidence="2 3">AF14-18</strain>
    </source>
</reference>
<dbReference type="RefSeq" id="WP_118018794.1">
    <property type="nucleotide sequence ID" value="NZ_CAUHGS010000004.1"/>
</dbReference>
<evidence type="ECO:0000313" key="2">
    <source>
        <dbReference type="EMBL" id="RGV75471.1"/>
    </source>
</evidence>
<proteinExistence type="predicted"/>
<sequence length="477" mass="53100">MILFQGRVYDTMLQGELLGQLEARINDTRLRRGLEQERVIRGLVRLGQELREELENAAPGKTAGEAGNPWIPAWLGCLTRFLSREWLEYKIETELGVKAGKGRKSEPGGSTECGPGPSHEVYHYTELQKMETHILPLGTLLHITAGNMEGLPVFSIVEGLLTGNVNILKLPGNDGGLSLDIILRLIRLEPALADYIYVFDTSSGDLSAMRRLEEMADGIVVWGGDSAVAAVRRSAPPGTRLIEWGHKLGFVYISGYECKDKELSALAEHIVSTRQLLCSSCQTIFLDTERMDDVNEFCREFLPYMERAVLSCPGHVSLLSLFQPDILQKDSTVRPVESRFGSVNMTEAALALQQHNDRMEQMAYGKKKMGKLYPGKGCSLTACGDHELELSPMFGNCLVKRLPQGQLFGCLRRHKRYLQTAGLICREDRRTELMKTLASGGVARITRAGTMSSPFAGEAHDGEYALRRYVRFVSQEM</sequence>
<dbReference type="SUPFAM" id="SSF53720">
    <property type="entry name" value="ALDH-like"/>
    <property type="match status" value="1"/>
</dbReference>
<dbReference type="Proteomes" id="UP000284543">
    <property type="component" value="Unassembled WGS sequence"/>
</dbReference>